<keyword evidence="15" id="KW-1185">Reference proteome</keyword>
<evidence type="ECO:0000256" key="11">
    <source>
        <dbReference type="SAM" id="MobiDB-lite"/>
    </source>
</evidence>
<accession>A0A670HPE9</accession>
<dbReference type="SMART" id="SM00355">
    <property type="entry name" value="ZnF_C2H2"/>
    <property type="match status" value="9"/>
</dbReference>
<reference evidence="14" key="2">
    <citation type="submission" date="2025-08" db="UniProtKB">
        <authorList>
            <consortium name="Ensembl"/>
        </authorList>
    </citation>
    <scope>IDENTIFICATION</scope>
</reference>
<dbReference type="SUPFAM" id="SSF57667">
    <property type="entry name" value="beta-beta-alpha zinc fingers"/>
    <property type="match status" value="5"/>
</dbReference>
<dbReference type="SMART" id="SM00431">
    <property type="entry name" value="SCAN"/>
    <property type="match status" value="1"/>
</dbReference>
<dbReference type="SUPFAM" id="SSF47353">
    <property type="entry name" value="Retrovirus capsid dimerization domain-like"/>
    <property type="match status" value="1"/>
</dbReference>
<keyword evidence="7" id="KW-0805">Transcription regulation</keyword>
<feature type="domain" description="C2H2-type" evidence="12">
    <location>
        <begin position="447"/>
        <end position="474"/>
    </location>
</feature>
<dbReference type="Gene3D" id="3.30.160.60">
    <property type="entry name" value="Classic Zinc Finger"/>
    <property type="match status" value="9"/>
</dbReference>
<dbReference type="InterPro" id="IPR013087">
    <property type="entry name" value="Znf_C2H2_type"/>
</dbReference>
<dbReference type="Proteomes" id="UP000472272">
    <property type="component" value="Chromosome 2"/>
</dbReference>
<keyword evidence="4" id="KW-0677">Repeat</keyword>
<dbReference type="PROSITE" id="PS00028">
    <property type="entry name" value="ZINC_FINGER_C2H2_1"/>
    <property type="match status" value="9"/>
</dbReference>
<keyword evidence="6" id="KW-0862">Zinc</keyword>
<evidence type="ECO:0000256" key="10">
    <source>
        <dbReference type="PROSITE-ProRule" id="PRU00042"/>
    </source>
</evidence>
<feature type="domain" description="C2H2-type" evidence="12">
    <location>
        <begin position="307"/>
        <end position="334"/>
    </location>
</feature>
<evidence type="ECO:0000256" key="1">
    <source>
        <dbReference type="ARBA" id="ARBA00004123"/>
    </source>
</evidence>
<keyword evidence="8" id="KW-0804">Transcription</keyword>
<comment type="subcellular location">
    <subcellularLocation>
        <location evidence="1">Nucleus</location>
    </subcellularLocation>
</comment>
<dbReference type="PROSITE" id="PS50804">
    <property type="entry name" value="SCAN_BOX"/>
    <property type="match status" value="1"/>
</dbReference>
<dbReference type="PANTHER" id="PTHR14003">
    <property type="entry name" value="TRANSCRIPTIONAL REPRESSOR PROTEIN YY"/>
    <property type="match status" value="1"/>
</dbReference>
<dbReference type="CDD" id="cd07936">
    <property type="entry name" value="SCAN"/>
    <property type="match status" value="1"/>
</dbReference>
<dbReference type="GO" id="GO:0000785">
    <property type="term" value="C:chromatin"/>
    <property type="evidence" value="ECO:0007669"/>
    <property type="project" value="TreeGrafter"/>
</dbReference>
<dbReference type="InterPro" id="IPR003309">
    <property type="entry name" value="SCAN_dom"/>
</dbReference>
<dbReference type="Gene3D" id="1.10.4020.10">
    <property type="entry name" value="DNA breaking-rejoining enzymes"/>
    <property type="match status" value="1"/>
</dbReference>
<dbReference type="InterPro" id="IPR038269">
    <property type="entry name" value="SCAN_sf"/>
</dbReference>
<feature type="domain" description="C2H2-type" evidence="12">
    <location>
        <begin position="279"/>
        <end position="306"/>
    </location>
</feature>
<feature type="domain" description="C2H2-type" evidence="12">
    <location>
        <begin position="419"/>
        <end position="446"/>
    </location>
</feature>
<feature type="domain" description="C2H2-type" evidence="12">
    <location>
        <begin position="475"/>
        <end position="502"/>
    </location>
</feature>
<evidence type="ECO:0000256" key="8">
    <source>
        <dbReference type="ARBA" id="ARBA00023163"/>
    </source>
</evidence>
<organism evidence="14 15">
    <name type="scientific">Podarcis muralis</name>
    <name type="common">Wall lizard</name>
    <name type="synonym">Lacerta muralis</name>
    <dbReference type="NCBI Taxonomy" id="64176"/>
    <lineage>
        <taxon>Eukaryota</taxon>
        <taxon>Metazoa</taxon>
        <taxon>Chordata</taxon>
        <taxon>Craniata</taxon>
        <taxon>Vertebrata</taxon>
        <taxon>Euteleostomi</taxon>
        <taxon>Lepidosauria</taxon>
        <taxon>Squamata</taxon>
        <taxon>Bifurcata</taxon>
        <taxon>Unidentata</taxon>
        <taxon>Episquamata</taxon>
        <taxon>Laterata</taxon>
        <taxon>Lacertibaenia</taxon>
        <taxon>Lacertidae</taxon>
        <taxon>Podarcis</taxon>
    </lineage>
</organism>
<dbReference type="InterPro" id="IPR036236">
    <property type="entry name" value="Znf_C2H2_sf"/>
</dbReference>
<dbReference type="FunFam" id="3.30.160.60:FF:000355">
    <property type="entry name" value="zinc finger and SCAN domain-containing protein 20 isoform X1"/>
    <property type="match status" value="1"/>
</dbReference>
<dbReference type="PROSITE" id="PS50157">
    <property type="entry name" value="ZINC_FINGER_C2H2_2"/>
    <property type="match status" value="9"/>
</dbReference>
<feature type="domain" description="SCAN box" evidence="13">
    <location>
        <begin position="48"/>
        <end position="124"/>
    </location>
</feature>
<evidence type="ECO:0000256" key="7">
    <source>
        <dbReference type="ARBA" id="ARBA00023015"/>
    </source>
</evidence>
<dbReference type="GO" id="GO:0008270">
    <property type="term" value="F:zinc ion binding"/>
    <property type="evidence" value="ECO:0007669"/>
    <property type="project" value="UniProtKB-KW"/>
</dbReference>
<reference evidence="14 15" key="1">
    <citation type="journal article" date="2019" name="Proc. Natl. Acad. Sci. U.S.A.">
        <title>Regulatory changes in pterin and carotenoid genes underlie balanced color polymorphisms in the wall lizard.</title>
        <authorList>
            <person name="Andrade P."/>
            <person name="Pinho C."/>
            <person name="Perez I de Lanuza G."/>
            <person name="Afonso S."/>
            <person name="Brejcha J."/>
            <person name="Rubin C.J."/>
            <person name="Wallerman O."/>
            <person name="Pereira P."/>
            <person name="Sabatino S.J."/>
            <person name="Bellati A."/>
            <person name="Pellitteri-Rosa D."/>
            <person name="Bosakova Z."/>
            <person name="Bunikis I."/>
            <person name="Carretero M.A."/>
            <person name="Feiner N."/>
            <person name="Marsik P."/>
            <person name="Pauperio F."/>
            <person name="Salvi D."/>
            <person name="Soler L."/>
            <person name="While G.M."/>
            <person name="Uller T."/>
            <person name="Font E."/>
            <person name="Andersson L."/>
            <person name="Carneiro M."/>
        </authorList>
    </citation>
    <scope>NUCLEOTIDE SEQUENCE</scope>
</reference>
<feature type="domain" description="C2H2-type" evidence="12">
    <location>
        <begin position="391"/>
        <end position="418"/>
    </location>
</feature>
<dbReference type="GO" id="GO:0000981">
    <property type="term" value="F:DNA-binding transcription factor activity, RNA polymerase II-specific"/>
    <property type="evidence" value="ECO:0007669"/>
    <property type="project" value="TreeGrafter"/>
</dbReference>
<dbReference type="FunFam" id="3.30.160.60:FF:002343">
    <property type="entry name" value="Zinc finger protein 33A"/>
    <property type="match status" value="2"/>
</dbReference>
<dbReference type="OMA" id="CPKCEIT"/>
<dbReference type="PANTHER" id="PTHR14003:SF23">
    <property type="entry name" value="ZINC FINGER PROTEIN 143"/>
    <property type="match status" value="1"/>
</dbReference>
<protein>
    <submittedName>
        <fullName evidence="14">Uncharacterized protein</fullName>
    </submittedName>
</protein>
<evidence type="ECO:0000256" key="9">
    <source>
        <dbReference type="ARBA" id="ARBA00023242"/>
    </source>
</evidence>
<keyword evidence="9" id="KW-0539">Nucleus</keyword>
<reference evidence="14" key="3">
    <citation type="submission" date="2025-09" db="UniProtKB">
        <authorList>
            <consortium name="Ensembl"/>
        </authorList>
    </citation>
    <scope>IDENTIFICATION</scope>
</reference>
<dbReference type="GO" id="GO:0031519">
    <property type="term" value="C:PcG protein complex"/>
    <property type="evidence" value="ECO:0007669"/>
    <property type="project" value="TreeGrafter"/>
</dbReference>
<dbReference type="FunFam" id="3.30.160.60:FF:000295">
    <property type="entry name" value="zinc finger protein 19"/>
    <property type="match status" value="1"/>
</dbReference>
<feature type="region of interest" description="Disordered" evidence="11">
    <location>
        <begin position="168"/>
        <end position="197"/>
    </location>
</feature>
<dbReference type="AlphaFoldDB" id="A0A670HPE9"/>
<feature type="domain" description="C2H2-type" evidence="12">
    <location>
        <begin position="363"/>
        <end position="390"/>
    </location>
</feature>
<dbReference type="GO" id="GO:0000978">
    <property type="term" value="F:RNA polymerase II cis-regulatory region sequence-specific DNA binding"/>
    <property type="evidence" value="ECO:0007669"/>
    <property type="project" value="TreeGrafter"/>
</dbReference>
<evidence type="ECO:0000256" key="5">
    <source>
        <dbReference type="ARBA" id="ARBA00022771"/>
    </source>
</evidence>
<evidence type="ECO:0000256" key="3">
    <source>
        <dbReference type="ARBA" id="ARBA00022723"/>
    </source>
</evidence>
<evidence type="ECO:0000256" key="6">
    <source>
        <dbReference type="ARBA" id="ARBA00022833"/>
    </source>
</evidence>
<dbReference type="Pfam" id="PF02023">
    <property type="entry name" value="SCAN"/>
    <property type="match status" value="1"/>
</dbReference>
<dbReference type="FunFam" id="3.30.160.60:FF:002063">
    <property type="entry name" value="RB associated KRAB zinc finger"/>
    <property type="match status" value="2"/>
</dbReference>
<name>A0A670HPE9_PODMU</name>
<keyword evidence="3" id="KW-0479">Metal-binding</keyword>
<evidence type="ECO:0000259" key="12">
    <source>
        <dbReference type="PROSITE" id="PS50157"/>
    </source>
</evidence>
<evidence type="ECO:0000256" key="4">
    <source>
        <dbReference type="ARBA" id="ARBA00022737"/>
    </source>
</evidence>
<proteinExistence type="inferred from homology"/>
<evidence type="ECO:0000313" key="15">
    <source>
        <dbReference type="Proteomes" id="UP000472272"/>
    </source>
</evidence>
<dbReference type="GO" id="GO:0005667">
    <property type="term" value="C:transcription regulator complex"/>
    <property type="evidence" value="ECO:0007669"/>
    <property type="project" value="TreeGrafter"/>
</dbReference>
<sequence length="502" mass="58215">MEEQDSASPDPELNCLATQSETRGEFWERSLQKMPDQKALSLDVRCWRFRHFCYQEAEGPREVCHRLRHLCHQWLKPERHNKTQILDLVILEQFLAVLPSEMENWVRDCRPETSAEAVALAEGFLQGQAEDNRQGEEEVSGRLLEAAVTFPRKEVPSFRNSQRQLDGEFYPEKKEGTSLMGNNRQESEDEAEPWEVSAKRDERLEMTEKAEAQNSPVMEEGNAVENWWGDHDGDSSMIPVQNEKNRGKREYKCPKCEITFSSELNLEGHRRTHTGEKPYTCLECGKSFNWSTNLIRHQIIHRGEKPYKCTECRKTFNWSTHLIRHQRIHTGEKPYICLECGKSFSSSTSLAYHQKTHTGEKPYKCSDCSMSFCVKSSLMRHQRIHTGEKPYGCSDCGMNFTAKSDLTLHQRVHTGEKPYRCSECGKKFGRRINLTSHQRTHTGERPYKCSDCGKSFRNTSHLLRHRRIHTGEKPYKCLACGKQFGRCEQLASHQRTHIGENP</sequence>
<comment type="similarity">
    <text evidence="2">Belongs to the krueppel C2H2-type zinc-finger protein family.</text>
</comment>
<evidence type="ECO:0000313" key="14">
    <source>
        <dbReference type="Ensembl" id="ENSPMRP00000001125.1"/>
    </source>
</evidence>
<dbReference type="FunFam" id="3.30.160.60:FF:002090">
    <property type="entry name" value="Zinc finger protein 473"/>
    <property type="match status" value="2"/>
</dbReference>
<dbReference type="Pfam" id="PF00096">
    <property type="entry name" value="zf-C2H2"/>
    <property type="match status" value="9"/>
</dbReference>
<evidence type="ECO:0000259" key="13">
    <source>
        <dbReference type="PROSITE" id="PS50804"/>
    </source>
</evidence>
<dbReference type="Ensembl" id="ENSPMRT00000001189.1">
    <property type="protein sequence ID" value="ENSPMRP00000001125.1"/>
    <property type="gene ID" value="ENSPMRG00000000833.1"/>
</dbReference>
<evidence type="ECO:0000256" key="2">
    <source>
        <dbReference type="ARBA" id="ARBA00006991"/>
    </source>
</evidence>
<keyword evidence="5 10" id="KW-0863">Zinc-finger</keyword>
<dbReference type="GeneTree" id="ENSGT01150000286941"/>
<feature type="domain" description="C2H2-type" evidence="12">
    <location>
        <begin position="335"/>
        <end position="362"/>
    </location>
</feature>
<feature type="domain" description="C2H2-type" evidence="12">
    <location>
        <begin position="251"/>
        <end position="278"/>
    </location>
</feature>
<dbReference type="FunFam" id="1.10.4020.10:FF:000005">
    <property type="entry name" value="Uncharacterized protein"/>
    <property type="match status" value="1"/>
</dbReference>